<accession>A0A218X0E0</accession>
<feature type="region of interest" description="Disordered" evidence="1">
    <location>
        <begin position="28"/>
        <end position="59"/>
    </location>
</feature>
<dbReference type="PANTHER" id="PTHR33983">
    <property type="entry name" value="OS07G0185900 PROTEIN"/>
    <property type="match status" value="1"/>
</dbReference>
<dbReference type="PANTHER" id="PTHR33983:SF1">
    <property type="entry name" value="OS07G0185900 PROTEIN"/>
    <property type="match status" value="1"/>
</dbReference>
<dbReference type="EMBL" id="MTKT01002495">
    <property type="protein sequence ID" value="OWM78393.1"/>
    <property type="molecule type" value="Genomic_DNA"/>
</dbReference>
<organism evidence="2 4">
    <name type="scientific">Punica granatum</name>
    <name type="common">Pomegranate</name>
    <dbReference type="NCBI Taxonomy" id="22663"/>
    <lineage>
        <taxon>Eukaryota</taxon>
        <taxon>Viridiplantae</taxon>
        <taxon>Streptophyta</taxon>
        <taxon>Embryophyta</taxon>
        <taxon>Tracheophyta</taxon>
        <taxon>Spermatophyta</taxon>
        <taxon>Magnoliopsida</taxon>
        <taxon>eudicotyledons</taxon>
        <taxon>Gunneridae</taxon>
        <taxon>Pentapetalae</taxon>
        <taxon>rosids</taxon>
        <taxon>malvids</taxon>
        <taxon>Myrtales</taxon>
        <taxon>Lythraceae</taxon>
        <taxon>Punica</taxon>
    </lineage>
</organism>
<protein>
    <submittedName>
        <fullName evidence="2">Uncharacterized protein</fullName>
    </submittedName>
</protein>
<reference evidence="3 5" key="3">
    <citation type="submission" date="2017-11" db="EMBL/GenBank/DDBJ databases">
        <title>De-novo sequencing of pomegranate (Punica granatum L.) genome.</title>
        <authorList>
            <person name="Akparov Z."/>
            <person name="Amiraslanov A."/>
            <person name="Hajiyeva S."/>
            <person name="Abbasov M."/>
            <person name="Kaur K."/>
            <person name="Hamwieh A."/>
            <person name="Solovyev V."/>
            <person name="Salamov A."/>
            <person name="Braich B."/>
            <person name="Kosarev P."/>
            <person name="Mahmoud A."/>
            <person name="Hajiyev E."/>
            <person name="Babayeva S."/>
            <person name="Izzatullayeva V."/>
            <person name="Mammadov A."/>
            <person name="Mammadov A."/>
            <person name="Sharifova S."/>
            <person name="Ojaghi J."/>
            <person name="Eynullazada K."/>
            <person name="Bayramov B."/>
            <person name="Abdulazimova A."/>
            <person name="Shahmuradov I."/>
        </authorList>
    </citation>
    <scope>NUCLEOTIDE SEQUENCE [LARGE SCALE GENOMIC DNA]</scope>
    <source>
        <strain evidence="3">AG2017</strain>
        <strain evidence="5">cv. AG2017</strain>
        <tissue evidence="3">Leaf</tissue>
    </source>
</reference>
<dbReference type="Proteomes" id="UP000233551">
    <property type="component" value="Unassembled WGS sequence"/>
</dbReference>
<evidence type="ECO:0000313" key="5">
    <source>
        <dbReference type="Proteomes" id="UP000233551"/>
    </source>
</evidence>
<comment type="caution">
    <text evidence="2">The sequence shown here is derived from an EMBL/GenBank/DDBJ whole genome shotgun (WGS) entry which is preliminary data.</text>
</comment>
<dbReference type="STRING" id="22663.A0A218X0E0"/>
<keyword evidence="5" id="KW-1185">Reference proteome</keyword>
<proteinExistence type="predicted"/>
<evidence type="ECO:0000313" key="3">
    <source>
        <dbReference type="EMBL" id="PKI62943.1"/>
    </source>
</evidence>
<evidence type="ECO:0000256" key="1">
    <source>
        <dbReference type="SAM" id="MobiDB-lite"/>
    </source>
</evidence>
<sequence>MGKYMEILDAGVRIAARFHSHCPQTARLYYHPPAHPDHPQDGGAHLLPSGAKDGSGVPGDLSAQMGYSCGRGAAVGGVHDTAEFIVNYSL</sequence>
<reference evidence="4" key="1">
    <citation type="journal article" date="2017" name="Plant J.">
        <title>The pomegranate (Punica granatum L.) genome and the genomics of punicalagin biosynthesis.</title>
        <authorList>
            <person name="Qin G."/>
            <person name="Xu C."/>
            <person name="Ming R."/>
            <person name="Tang H."/>
            <person name="Guyot R."/>
            <person name="Kramer E.M."/>
            <person name="Hu Y."/>
            <person name="Yi X."/>
            <person name="Qi Y."/>
            <person name="Xu X."/>
            <person name="Gao Z."/>
            <person name="Pan H."/>
            <person name="Jian J."/>
            <person name="Tian Y."/>
            <person name="Yue Z."/>
            <person name="Xu Y."/>
        </authorList>
    </citation>
    <scope>NUCLEOTIDE SEQUENCE [LARGE SCALE GENOMIC DNA]</scope>
    <source>
        <strain evidence="4">cv. Dabenzi</strain>
    </source>
</reference>
<name>A0A218X0E0_PUNGR</name>
<dbReference type="AlphaFoldDB" id="A0A218X0E0"/>
<dbReference type="EMBL" id="PGOL01000914">
    <property type="protein sequence ID" value="PKI62943.1"/>
    <property type="molecule type" value="Genomic_DNA"/>
</dbReference>
<dbReference type="Proteomes" id="UP000197138">
    <property type="component" value="Unassembled WGS sequence"/>
</dbReference>
<reference evidence="2" key="2">
    <citation type="submission" date="2017-06" db="EMBL/GenBank/DDBJ databases">
        <title>The pomegranate genome and the genomics of punicalagin biosynthesis.</title>
        <authorList>
            <person name="Xu C."/>
        </authorList>
    </citation>
    <scope>NUCLEOTIDE SEQUENCE [LARGE SCALE GENOMIC DNA]</scope>
    <source>
        <tissue evidence="2">Fresh leaf</tissue>
    </source>
</reference>
<evidence type="ECO:0000313" key="4">
    <source>
        <dbReference type="Proteomes" id="UP000197138"/>
    </source>
</evidence>
<evidence type="ECO:0000313" key="2">
    <source>
        <dbReference type="EMBL" id="OWM78393.1"/>
    </source>
</evidence>
<gene>
    <name evidence="2" type="ORF">CDL15_Pgr016117</name>
    <name evidence="3" type="ORF">CRG98_016582</name>
</gene>